<feature type="region of interest" description="Disordered" evidence="2">
    <location>
        <begin position="522"/>
        <end position="574"/>
    </location>
</feature>
<reference evidence="3 4" key="2">
    <citation type="submission" date="2013-01" db="EMBL/GenBank/DDBJ databases">
        <title>DNA sequence of temperate Streptococcus thermophilus phage TP-J34 producing defective particles and characterization of TP-J34L and TP-EW, two intact phages closely related to TP-J34.</title>
        <authorList>
            <person name="Neve H."/>
            <person name="Back A."/>
            <person name="Rabe B."/>
            <person name="Heller K.J."/>
        </authorList>
    </citation>
    <scope>NUCLEOTIDE SEQUENCE [LARGE SCALE GENOMIC DNA]</scope>
    <source>
        <strain evidence="3">TP-J34</strain>
    </source>
</reference>
<dbReference type="GO" id="GO:0005615">
    <property type="term" value="C:extracellular space"/>
    <property type="evidence" value="ECO:0007669"/>
    <property type="project" value="TreeGrafter"/>
</dbReference>
<dbReference type="Gene3D" id="2.60.120.40">
    <property type="match status" value="1"/>
</dbReference>
<feature type="region of interest" description="Disordered" evidence="2">
    <location>
        <begin position="218"/>
        <end position="270"/>
    </location>
</feature>
<feature type="coiled-coil region" evidence="1">
    <location>
        <begin position="1485"/>
        <end position="1560"/>
    </location>
</feature>
<evidence type="ECO:0000256" key="1">
    <source>
        <dbReference type="SAM" id="Coils"/>
    </source>
</evidence>
<dbReference type="GeneID" id="14492627"/>
<dbReference type="GO" id="GO:0031012">
    <property type="term" value="C:extracellular matrix"/>
    <property type="evidence" value="ECO:0007669"/>
    <property type="project" value="TreeGrafter"/>
</dbReference>
<accession>L0P3P8</accession>
<dbReference type="InterPro" id="IPR008983">
    <property type="entry name" value="Tumour_necrosis_fac-like_dom"/>
</dbReference>
<keyword evidence="1" id="KW-0175">Coiled coil</keyword>
<dbReference type="Proteomes" id="UP000011111">
    <property type="component" value="Segment"/>
</dbReference>
<keyword evidence="4" id="KW-1185">Reference proteome</keyword>
<dbReference type="InterPro" id="IPR050149">
    <property type="entry name" value="Collagen_superfamily"/>
</dbReference>
<sequence>MKIITRNDITLTNVYDGSDGKTPYFHTAWSYSADGTDRFTTVYPNLNLLDGTKDFSGNWVGALEGGSDGTYKGLIVQKRIYQWWSLYKEFTIPKDGIYTFSAYVKSSGDNANVCSYLAINGRDASYLMPRWVLGNNFDWFRDSFSVSLKKGDIVYASYYMGGNAKDSALWTAGHKWEEGSVATPWMPSTNEVKTSDYPSYIGQYTNYMEVDSPNPQDYTWSLIRGNDGKQGPQGERGLTGPQGPKGDRGERGLQGPRGDQGIPGPKGEDGKTQYTHIAYADTESGEGFSQTDVNKPYIGMYQNFNPIDSPNPQDYRWTKWKGSDGKDGIPGKAGADGQTPYFHTAWAYSSDGTDRFTTVYPNLNLFDGTSDKPSTVTGSAWNIKHIGAYKAPKVGQEYTFSVEVPESDHDVLVEVFRCNDDKWGRIDSLFSNRGVKSGEKIHATFTWPEPGNSGATQIVANLAWTNDRDSGTYSYRNAKLEIGNTLTPWMPSASEVTTADYPQYIGQYTNYMEVDSPNPQDYTWSLIRGNDGKQGPQGERGLTGPQGPKGDRGERGLQGPRGDQGIPGPKGEDGKTQYTHIAYADTESGEGFSQTDVNKPYIGMYQNFNPIDSPNPQDYRWTKWKGSDGKDGIPGKAGADGQTPYFHTAWAYSSDGTDRFTTVYPNLNLFDGTSDKPSTVTGSAWNIKHIGAYKAPKVGQEYTFSVEVPESDHDVLVEVFRCNDDKWGRIDSLFSNRGVKSGEKIHATFTWPEPGNSGATQIVANLAWTNDRDSGTYSYRNAKLEIGNTLTPWMPSASEVTTADYPQYIGTYTNYMEVDSPNPQDYTWSLIRGNDGKQGPQGERGLTGPQGPKGDRGERGLQGPRGDQGIPGPKGEDGKTQYTHIAYADTESGEGFSQTDVNKPYIGMYQNFNPIDSPNPQDYRWTKWKGSDGKDGIPGKAGADGQTPYFHTAWAYSSDGTDRFTTVYPNLNLFDGTSDKPSTVTGSAWNIKHIGAYKAPKVGQEYTFSVEVPESDHDVLVEVFRCNDDKWGRIDSLFSNRGVKSGEKIHATFTWPEPGNSGATQIVANLAWTNDRDSGTYSYRNAKLEIGNTLTPWMPSASEVTTADYPQYIGQYTNYMEVDSPNPQDYTWSLIRGNDGKQGPQGERGLTGPQGPKGDRGERGLQGPRGDQGIPGPKGEDGKTQYTHIAYADTESGEGFSQTDVNKPYIGMYQNFNPIDSPNPQDYRWSKWKGSDGRDGIPGKPGADGRTPYVHFAYADSADGRDGFSLTQTGSKRYIGVLTNYYKEDSTNPEDYTWNDTAGSISVGGRNLLVKTNQGVTNWDWEMSNGDKSVEEVNIDDIRAVKLTKGTKTANTGWNFIQYQGLLRKLIRPNTQYTLSFDVKPSVDVSFSATLMRGDYQAELTDTVLMNKALANQWTKVSCVLQSKPIFPDDLSQVVYLSGMPTTNGNWLIIKNIKLEEGNIPTEWTPAIEDIQEEIDSKADAVLTTEQINKLNEEANIIKAEVEAKAKADIVNNWIKDYNDFRKVSERLRVKAEQDLKNAQQRLISLSKNLGELSERWEFVDTYMSASNEGFVIGKQDGSKSIMINPDGGVTMFSAGSKTMTISDGKAEADNGVFKKNLKVGRYIEQPYHLDPDINVIRYVGED</sequence>
<dbReference type="PANTHER" id="PTHR24023:SF1082">
    <property type="entry name" value="COLLAGEN TRIPLE HELIX REPEAT"/>
    <property type="match status" value="1"/>
</dbReference>
<name>L0P3P8_9CAUD</name>
<dbReference type="InterPro" id="IPR008979">
    <property type="entry name" value="Galactose-bd-like_sf"/>
</dbReference>
<evidence type="ECO:0000313" key="4">
    <source>
        <dbReference type="Proteomes" id="UP000011111"/>
    </source>
</evidence>
<dbReference type="PANTHER" id="PTHR24023">
    <property type="entry name" value="COLLAGEN ALPHA"/>
    <property type="match status" value="1"/>
</dbReference>
<dbReference type="Gene3D" id="2.60.120.260">
    <property type="entry name" value="Galactose-binding domain-like"/>
    <property type="match status" value="1"/>
</dbReference>
<dbReference type="RefSeq" id="YP_007392295.1">
    <property type="nucleotide sequence ID" value="NC_020197.1"/>
</dbReference>
<feature type="region of interest" description="Disordered" evidence="2">
    <location>
        <begin position="1130"/>
        <end position="1182"/>
    </location>
</feature>
<proteinExistence type="predicted"/>
<evidence type="ECO:0000313" key="3">
    <source>
        <dbReference type="EMBL" id="CCI71981.1"/>
    </source>
</evidence>
<dbReference type="SUPFAM" id="SSF49785">
    <property type="entry name" value="Galactose-binding domain-like"/>
    <property type="match status" value="1"/>
</dbReference>
<protein>
    <submittedName>
        <fullName evidence="3">Putative host specificity protein</fullName>
    </submittedName>
</protein>
<dbReference type="Gene3D" id="1.20.5.320">
    <property type="entry name" value="6-Phosphogluconate Dehydrogenase, domain 3"/>
    <property type="match status" value="4"/>
</dbReference>
<reference evidence="3 4" key="1">
    <citation type="submission" date="2012-06" db="EMBL/GenBank/DDBJ databases">
        <authorList>
            <person name="Heller K."/>
        </authorList>
    </citation>
    <scope>NUCLEOTIDE SEQUENCE [LARGE SCALE GENOMIC DNA]</scope>
    <source>
        <strain evidence="3">TP-J34</strain>
    </source>
</reference>
<dbReference type="Pfam" id="PF01391">
    <property type="entry name" value="Collagen"/>
    <property type="match status" value="4"/>
</dbReference>
<feature type="region of interest" description="Disordered" evidence="2">
    <location>
        <begin position="826"/>
        <end position="878"/>
    </location>
</feature>
<dbReference type="EMBL" id="HE861935">
    <property type="protein sequence ID" value="CCI71981.1"/>
    <property type="molecule type" value="Genomic_DNA"/>
</dbReference>
<dbReference type="InterPro" id="IPR008160">
    <property type="entry name" value="Collagen"/>
</dbReference>
<organism evidence="3 4">
    <name type="scientific">Streptococcus phage TP-J34</name>
    <dbReference type="NCBI Taxonomy" id="73422"/>
    <lineage>
        <taxon>Viruses</taxon>
        <taxon>Duplodnaviria</taxon>
        <taxon>Heunggongvirae</taxon>
        <taxon>Uroviricota</taxon>
        <taxon>Caudoviricetes</taxon>
        <taxon>Aliceevansviridae</taxon>
        <taxon>Brussowvirus</taxon>
        <taxon>Brussowvirus TPJ34</taxon>
    </lineage>
</organism>
<evidence type="ECO:0000256" key="2">
    <source>
        <dbReference type="SAM" id="MobiDB-lite"/>
    </source>
</evidence>
<dbReference type="KEGG" id="vg:14492627"/>
<dbReference type="SUPFAM" id="SSF49842">
    <property type="entry name" value="TNF-like"/>
    <property type="match status" value="1"/>
</dbReference>